<evidence type="ECO:0000256" key="2">
    <source>
        <dbReference type="SAM" id="MobiDB-lite"/>
    </source>
</evidence>
<keyword evidence="4" id="KW-1185">Reference proteome</keyword>
<comment type="caution">
    <text evidence="3">The sequence shown here is derived from an EMBL/GenBank/DDBJ whole genome shotgun (WGS) entry which is preliminary data.</text>
</comment>
<dbReference type="Proteomes" id="UP000651452">
    <property type="component" value="Unassembled WGS sequence"/>
</dbReference>
<proteinExistence type="predicted"/>
<evidence type="ECO:0000256" key="1">
    <source>
        <dbReference type="SAM" id="Coils"/>
    </source>
</evidence>
<sequence length="285" mass="34101">MPNIDMIFNQQRDSARRYANQGAAGSSNYDPANRQQQAGGLSAQPTNAVLDRSRREAEVEQQLEDHRNGAHGTQSTWPHLRGGYLGVENHTPLHGYRRPSVEDDIESFDDHQIPQRRPAERDYLQHDVRRRRQETDGGRDRPRTGLVIHANEAAGAQLNGWEYRRMQREREENEVQQRELREHRRLRCEDDDRIRHYEQLLLQEREEDEERRRRYLEETRQRRREDDQVRRHEQMLERRYVEAERRKLDEEDRRAALIASRKPPGELSMHFLRPLYSPTSSVHTH</sequence>
<feature type="compositionally biased region" description="Basic and acidic residues" evidence="2">
    <location>
        <begin position="51"/>
        <end position="68"/>
    </location>
</feature>
<organism evidence="3 4">
    <name type="scientific">Ascochyta lentis</name>
    <dbReference type="NCBI Taxonomy" id="205686"/>
    <lineage>
        <taxon>Eukaryota</taxon>
        <taxon>Fungi</taxon>
        <taxon>Dikarya</taxon>
        <taxon>Ascomycota</taxon>
        <taxon>Pezizomycotina</taxon>
        <taxon>Dothideomycetes</taxon>
        <taxon>Pleosporomycetidae</taxon>
        <taxon>Pleosporales</taxon>
        <taxon>Pleosporineae</taxon>
        <taxon>Didymellaceae</taxon>
        <taxon>Ascochyta</taxon>
    </lineage>
</organism>
<accession>A0A8H7MGH6</accession>
<evidence type="ECO:0000313" key="3">
    <source>
        <dbReference type="EMBL" id="KAF9693925.1"/>
    </source>
</evidence>
<reference evidence="3" key="1">
    <citation type="submission" date="2018-12" db="EMBL/GenBank/DDBJ databases">
        <authorList>
            <person name="Syme R.A."/>
            <person name="Farfan-Caceres L."/>
            <person name="Lichtenzveig J."/>
        </authorList>
    </citation>
    <scope>NUCLEOTIDE SEQUENCE</scope>
    <source>
        <strain evidence="3">Al4</strain>
    </source>
</reference>
<gene>
    <name evidence="3" type="ORF">EKO04_008032</name>
</gene>
<feature type="region of interest" description="Disordered" evidence="2">
    <location>
        <begin position="114"/>
        <end position="143"/>
    </location>
</feature>
<dbReference type="AlphaFoldDB" id="A0A8H7MGH6"/>
<feature type="compositionally biased region" description="Polar residues" evidence="2">
    <location>
        <begin position="23"/>
        <end position="47"/>
    </location>
</feature>
<feature type="region of interest" description="Disordered" evidence="2">
    <location>
        <begin position="11"/>
        <end position="78"/>
    </location>
</feature>
<dbReference type="EMBL" id="RZGK01000014">
    <property type="protein sequence ID" value="KAF9693925.1"/>
    <property type="molecule type" value="Genomic_DNA"/>
</dbReference>
<evidence type="ECO:0000313" key="4">
    <source>
        <dbReference type="Proteomes" id="UP000651452"/>
    </source>
</evidence>
<name>A0A8H7MGH6_9PLEO</name>
<feature type="coiled-coil region" evidence="1">
    <location>
        <begin position="163"/>
        <end position="253"/>
    </location>
</feature>
<keyword evidence="1" id="KW-0175">Coiled coil</keyword>
<protein>
    <submittedName>
        <fullName evidence="3">Uncharacterized protein</fullName>
    </submittedName>
</protein>
<reference evidence="3" key="2">
    <citation type="submission" date="2020-09" db="EMBL/GenBank/DDBJ databases">
        <title>Reference genome assembly for Australian Ascochyta lentis isolate Al4.</title>
        <authorList>
            <person name="Lee R.C."/>
            <person name="Farfan-Caceres L.M."/>
            <person name="Debler J.W."/>
            <person name="Williams A.H."/>
            <person name="Henares B.M."/>
        </authorList>
    </citation>
    <scope>NUCLEOTIDE SEQUENCE</scope>
    <source>
        <strain evidence="3">Al4</strain>
    </source>
</reference>